<evidence type="ECO:0000256" key="3">
    <source>
        <dbReference type="ARBA" id="ARBA00022475"/>
    </source>
</evidence>
<sequence length="170" mass="17404">MARPAALSGTTVVGGVTIVHYRIFLIAVGLMVAVCIHLVLTRTRVGMVIRAGVQRPDMVESLGINIKLYFTVVFAAGAALAGLGGALYSPLVGSVSSTAGIYNQILAFIVVIVGGMGSFVGSALGSVLIGLMGAVVAWFAPSLSVVANVLLMALVLMFKPKGLFGLAVKK</sequence>
<evidence type="ECO:0000256" key="8">
    <source>
        <dbReference type="ARBA" id="ARBA00037998"/>
    </source>
</evidence>
<protein>
    <recommendedName>
        <fullName evidence="11">High-affinity branched-chain amino acid transport system permease protein LivH</fullName>
    </recommendedName>
</protein>
<keyword evidence="7 9" id="KW-0472">Membrane</keyword>
<keyword evidence="3" id="KW-1003">Cell membrane</keyword>
<evidence type="ECO:0000313" key="10">
    <source>
        <dbReference type="EMBL" id="MPN30227.1"/>
    </source>
</evidence>
<evidence type="ECO:0000256" key="6">
    <source>
        <dbReference type="ARBA" id="ARBA00022989"/>
    </source>
</evidence>
<organism evidence="10">
    <name type="scientific">bioreactor metagenome</name>
    <dbReference type="NCBI Taxonomy" id="1076179"/>
    <lineage>
        <taxon>unclassified sequences</taxon>
        <taxon>metagenomes</taxon>
        <taxon>ecological metagenomes</taxon>
    </lineage>
</organism>
<comment type="subcellular location">
    <subcellularLocation>
        <location evidence="1">Cell membrane</location>
        <topology evidence="1">Multi-pass membrane protein</topology>
    </subcellularLocation>
</comment>
<keyword evidence="6 9" id="KW-1133">Transmembrane helix</keyword>
<dbReference type="EMBL" id="VSSQ01081272">
    <property type="protein sequence ID" value="MPN30227.1"/>
    <property type="molecule type" value="Genomic_DNA"/>
</dbReference>
<dbReference type="GO" id="GO:0006865">
    <property type="term" value="P:amino acid transport"/>
    <property type="evidence" value="ECO:0007669"/>
    <property type="project" value="UniProtKB-KW"/>
</dbReference>
<dbReference type="PANTHER" id="PTHR11795:SF442">
    <property type="entry name" value="ABC TRANSPORTER ATP-BINDING PROTEIN"/>
    <property type="match status" value="1"/>
</dbReference>
<feature type="transmembrane region" description="Helical" evidence="9">
    <location>
        <begin position="20"/>
        <end position="40"/>
    </location>
</feature>
<comment type="caution">
    <text evidence="10">The sequence shown here is derived from an EMBL/GenBank/DDBJ whole genome shotgun (WGS) entry which is preliminary data.</text>
</comment>
<evidence type="ECO:0000256" key="5">
    <source>
        <dbReference type="ARBA" id="ARBA00022970"/>
    </source>
</evidence>
<accession>A0A645GU00</accession>
<keyword evidence="4 9" id="KW-0812">Transmembrane</keyword>
<evidence type="ECO:0000256" key="9">
    <source>
        <dbReference type="SAM" id="Phobius"/>
    </source>
</evidence>
<keyword evidence="5" id="KW-0029">Amino-acid transport</keyword>
<evidence type="ECO:0000256" key="7">
    <source>
        <dbReference type="ARBA" id="ARBA00023136"/>
    </source>
</evidence>
<dbReference type="GO" id="GO:0005886">
    <property type="term" value="C:plasma membrane"/>
    <property type="evidence" value="ECO:0007669"/>
    <property type="project" value="UniProtKB-SubCell"/>
</dbReference>
<comment type="similarity">
    <text evidence="8">Belongs to the binding-protein-dependent transport system permease family. LivHM subfamily.</text>
</comment>
<dbReference type="CDD" id="cd06582">
    <property type="entry name" value="TM_PBP1_LivH_like"/>
    <property type="match status" value="1"/>
</dbReference>
<dbReference type="AlphaFoldDB" id="A0A645GU00"/>
<evidence type="ECO:0000256" key="1">
    <source>
        <dbReference type="ARBA" id="ARBA00004651"/>
    </source>
</evidence>
<keyword evidence="2" id="KW-0813">Transport</keyword>
<proteinExistence type="inferred from homology"/>
<dbReference type="GO" id="GO:0022857">
    <property type="term" value="F:transmembrane transporter activity"/>
    <property type="evidence" value="ECO:0007669"/>
    <property type="project" value="InterPro"/>
</dbReference>
<dbReference type="Pfam" id="PF02653">
    <property type="entry name" value="BPD_transp_2"/>
    <property type="match status" value="1"/>
</dbReference>
<feature type="transmembrane region" description="Helical" evidence="9">
    <location>
        <begin position="68"/>
        <end position="89"/>
    </location>
</feature>
<feature type="transmembrane region" description="Helical" evidence="9">
    <location>
        <begin position="101"/>
        <end position="124"/>
    </location>
</feature>
<evidence type="ECO:0000256" key="2">
    <source>
        <dbReference type="ARBA" id="ARBA00022448"/>
    </source>
</evidence>
<dbReference type="PANTHER" id="PTHR11795">
    <property type="entry name" value="BRANCHED-CHAIN AMINO ACID TRANSPORT SYSTEM PERMEASE PROTEIN LIVH"/>
    <property type="match status" value="1"/>
</dbReference>
<feature type="transmembrane region" description="Helical" evidence="9">
    <location>
        <begin position="136"/>
        <end position="158"/>
    </location>
</feature>
<gene>
    <name evidence="10" type="ORF">SDC9_177690</name>
</gene>
<dbReference type="InterPro" id="IPR052157">
    <property type="entry name" value="BCAA_transport_permease"/>
</dbReference>
<evidence type="ECO:0008006" key="11">
    <source>
        <dbReference type="Google" id="ProtNLM"/>
    </source>
</evidence>
<reference evidence="10" key="1">
    <citation type="submission" date="2019-08" db="EMBL/GenBank/DDBJ databases">
        <authorList>
            <person name="Kucharzyk K."/>
            <person name="Murdoch R.W."/>
            <person name="Higgins S."/>
            <person name="Loffler F."/>
        </authorList>
    </citation>
    <scope>NUCLEOTIDE SEQUENCE</scope>
</reference>
<name>A0A645GU00_9ZZZZ</name>
<dbReference type="InterPro" id="IPR001851">
    <property type="entry name" value="ABC_transp_permease"/>
</dbReference>
<evidence type="ECO:0000256" key="4">
    <source>
        <dbReference type="ARBA" id="ARBA00022692"/>
    </source>
</evidence>